<dbReference type="InterPro" id="IPR000160">
    <property type="entry name" value="GGDEF_dom"/>
</dbReference>
<comment type="subcellular location">
    <subcellularLocation>
        <location evidence="1">Cell membrane</location>
        <topology evidence="1">Multi-pass membrane protein</topology>
    </subcellularLocation>
</comment>
<dbReference type="Pfam" id="PF05231">
    <property type="entry name" value="MASE1"/>
    <property type="match status" value="1"/>
</dbReference>
<feature type="domain" description="GGDEF" evidence="8">
    <location>
        <begin position="371"/>
        <end position="508"/>
    </location>
</feature>
<dbReference type="PANTHER" id="PTHR45138:SF9">
    <property type="entry name" value="DIGUANYLATE CYCLASE DGCM-RELATED"/>
    <property type="match status" value="1"/>
</dbReference>
<evidence type="ECO:0000256" key="3">
    <source>
        <dbReference type="ARBA" id="ARBA00022692"/>
    </source>
</evidence>
<dbReference type="InterPro" id="IPR043128">
    <property type="entry name" value="Rev_trsase/Diguanyl_cyclase"/>
</dbReference>
<feature type="transmembrane region" description="Helical" evidence="7">
    <location>
        <begin position="202"/>
        <end position="228"/>
    </location>
</feature>
<keyword evidence="4 7" id="KW-1133">Transmembrane helix</keyword>
<dbReference type="InterPro" id="IPR007895">
    <property type="entry name" value="MASE1"/>
</dbReference>
<feature type="coiled-coil region" evidence="6">
    <location>
        <begin position="295"/>
        <end position="329"/>
    </location>
</feature>
<organism evidence="9 10">
    <name type="scientific">Cyanobacterium stanieri LEGE 03274</name>
    <dbReference type="NCBI Taxonomy" id="1828756"/>
    <lineage>
        <taxon>Bacteria</taxon>
        <taxon>Bacillati</taxon>
        <taxon>Cyanobacteriota</taxon>
        <taxon>Cyanophyceae</taxon>
        <taxon>Oscillatoriophycideae</taxon>
        <taxon>Chroococcales</taxon>
        <taxon>Geminocystaceae</taxon>
        <taxon>Cyanobacterium</taxon>
    </lineage>
</organism>
<dbReference type="Gene3D" id="3.30.70.270">
    <property type="match status" value="1"/>
</dbReference>
<feature type="transmembrane region" description="Helical" evidence="7">
    <location>
        <begin position="274"/>
        <end position="296"/>
    </location>
</feature>
<dbReference type="SUPFAM" id="SSF55073">
    <property type="entry name" value="Nucleotide cyclase"/>
    <property type="match status" value="1"/>
</dbReference>
<evidence type="ECO:0000313" key="10">
    <source>
        <dbReference type="Proteomes" id="UP000654604"/>
    </source>
</evidence>
<dbReference type="EMBL" id="JADEWC010000013">
    <property type="protein sequence ID" value="MBE9222545.1"/>
    <property type="molecule type" value="Genomic_DNA"/>
</dbReference>
<feature type="transmembrane region" description="Helical" evidence="7">
    <location>
        <begin position="88"/>
        <end position="112"/>
    </location>
</feature>
<evidence type="ECO:0000256" key="2">
    <source>
        <dbReference type="ARBA" id="ARBA00022475"/>
    </source>
</evidence>
<feature type="transmembrane region" description="Helical" evidence="7">
    <location>
        <begin position="132"/>
        <end position="154"/>
    </location>
</feature>
<dbReference type="NCBIfam" id="TIGR00254">
    <property type="entry name" value="GGDEF"/>
    <property type="match status" value="1"/>
</dbReference>
<dbReference type="PANTHER" id="PTHR45138">
    <property type="entry name" value="REGULATORY COMPONENTS OF SENSORY TRANSDUCTION SYSTEM"/>
    <property type="match status" value="1"/>
</dbReference>
<evidence type="ECO:0000259" key="8">
    <source>
        <dbReference type="PROSITE" id="PS50887"/>
    </source>
</evidence>
<evidence type="ECO:0000256" key="5">
    <source>
        <dbReference type="ARBA" id="ARBA00023136"/>
    </source>
</evidence>
<sequence length="509" mass="57086">MQLHRETEKSNLFLISINVLLVLLYIIGINASHQFSTLQSEVASVWFPSAITLPLVLKYGIQVFPGISLASIIGLTPSLQRISPDLSFFSFAFIQISCALANCFQPIIATWIIRRFAVSKDVFINTQSVCVFIGAVILSPIISALMGVSALLILNIITLNEYSYSLVTWWLGSALAHLIFSPTIMLWNKKDVMSPGATRGEVLILMVIVFCTCSLTFILGYPVEYLIFPPIIWAVFRLKSFHASLLVSMIALMAIISTSRGYGAFVKDSVNLSLILLQSFTGVISMVTLILSAILAEKKITENRLNDTLESLEEKVKERTKELEIIQANLRNTNRFLEKIAYVDSLTQIANRGYFEEFLQQQWDMLIRHKKCLSLLLIDVDYFKQYNDFYGHLQGDECLTMVAQCLQSVIRNSSDMVARYGGEEFIIVLPHTNVDDAVVVAKKVQGAIALLEIPHESSEVSKYLTLSIGIATTIPSYEDNPDNLIQKADEALYLAKQEGRNQFKTFVYP</sequence>
<feature type="transmembrane region" description="Helical" evidence="7">
    <location>
        <begin position="12"/>
        <end position="31"/>
    </location>
</feature>
<evidence type="ECO:0000256" key="1">
    <source>
        <dbReference type="ARBA" id="ARBA00004651"/>
    </source>
</evidence>
<evidence type="ECO:0000256" key="7">
    <source>
        <dbReference type="SAM" id="Phobius"/>
    </source>
</evidence>
<keyword evidence="6" id="KW-0175">Coiled coil</keyword>
<dbReference type="Pfam" id="PF00990">
    <property type="entry name" value="GGDEF"/>
    <property type="match status" value="1"/>
</dbReference>
<feature type="transmembrane region" description="Helical" evidence="7">
    <location>
        <begin position="51"/>
        <end position="76"/>
    </location>
</feature>
<feature type="transmembrane region" description="Helical" evidence="7">
    <location>
        <begin position="166"/>
        <end position="187"/>
    </location>
</feature>
<evidence type="ECO:0000256" key="6">
    <source>
        <dbReference type="SAM" id="Coils"/>
    </source>
</evidence>
<dbReference type="InterPro" id="IPR050469">
    <property type="entry name" value="Diguanylate_Cyclase"/>
</dbReference>
<dbReference type="CDD" id="cd01949">
    <property type="entry name" value="GGDEF"/>
    <property type="match status" value="1"/>
</dbReference>
<dbReference type="InterPro" id="IPR029787">
    <property type="entry name" value="Nucleotide_cyclase"/>
</dbReference>
<dbReference type="PROSITE" id="PS50887">
    <property type="entry name" value="GGDEF"/>
    <property type="match status" value="1"/>
</dbReference>
<reference evidence="9 10" key="1">
    <citation type="submission" date="2020-10" db="EMBL/GenBank/DDBJ databases">
        <authorList>
            <person name="Castelo-Branco R."/>
            <person name="Eusebio N."/>
            <person name="Adriana R."/>
            <person name="Vieira A."/>
            <person name="Brugerolle De Fraissinette N."/>
            <person name="Rezende De Castro R."/>
            <person name="Schneider M.P."/>
            <person name="Vasconcelos V."/>
            <person name="Leao P.N."/>
        </authorList>
    </citation>
    <scope>NUCLEOTIDE SEQUENCE [LARGE SCALE GENOMIC DNA]</scope>
    <source>
        <strain evidence="9 10">LEGE 03274</strain>
    </source>
</reference>
<dbReference type="SMART" id="SM00267">
    <property type="entry name" value="GGDEF"/>
    <property type="match status" value="1"/>
</dbReference>
<feature type="transmembrane region" description="Helical" evidence="7">
    <location>
        <begin position="240"/>
        <end position="262"/>
    </location>
</feature>
<keyword evidence="3 7" id="KW-0812">Transmembrane</keyword>
<keyword evidence="5 7" id="KW-0472">Membrane</keyword>
<keyword evidence="10" id="KW-1185">Reference proteome</keyword>
<evidence type="ECO:0000313" key="9">
    <source>
        <dbReference type="EMBL" id="MBE9222545.1"/>
    </source>
</evidence>
<gene>
    <name evidence="9" type="ORF">IQ215_07525</name>
</gene>
<proteinExistence type="predicted"/>
<accession>A0ABR9V3T5</accession>
<name>A0ABR9V3T5_9CHRO</name>
<protein>
    <submittedName>
        <fullName evidence="9">Diguanylate cyclase</fullName>
    </submittedName>
</protein>
<evidence type="ECO:0000256" key="4">
    <source>
        <dbReference type="ARBA" id="ARBA00022989"/>
    </source>
</evidence>
<comment type="caution">
    <text evidence="9">The sequence shown here is derived from an EMBL/GenBank/DDBJ whole genome shotgun (WGS) entry which is preliminary data.</text>
</comment>
<dbReference type="Proteomes" id="UP000654604">
    <property type="component" value="Unassembled WGS sequence"/>
</dbReference>
<keyword evidence="2" id="KW-1003">Cell membrane</keyword>